<dbReference type="EMBL" id="CAKMRJ010005745">
    <property type="protein sequence ID" value="CAH1452548.1"/>
    <property type="molecule type" value="Genomic_DNA"/>
</dbReference>
<feature type="domain" description="Phytocyanin" evidence="1">
    <location>
        <begin position="14"/>
        <end position="88"/>
    </location>
</feature>
<dbReference type="Proteomes" id="UP001157418">
    <property type="component" value="Unassembled WGS sequence"/>
</dbReference>
<protein>
    <recommendedName>
        <fullName evidence="1">Phytocyanin domain-containing protein</fullName>
    </recommendedName>
</protein>
<dbReference type="Gene3D" id="2.60.40.420">
    <property type="entry name" value="Cupredoxins - blue copper proteins"/>
    <property type="match status" value="1"/>
</dbReference>
<gene>
    <name evidence="2" type="ORF">LVIROSA_LOCUS37840</name>
</gene>
<sequence length="88" mass="9356">MLASVLFHGTAAQTTHVVGNALGWNIPPNGPSAYTTWASTQAFRVGDVLLFNFITGFHNFAEVPHAAYGPRTNANPIYIATTGPLESP</sequence>
<dbReference type="SUPFAM" id="SSF49503">
    <property type="entry name" value="Cupredoxins"/>
    <property type="match status" value="1"/>
</dbReference>
<dbReference type="AlphaFoldDB" id="A0AAU9PRM2"/>
<dbReference type="PROSITE" id="PS51485">
    <property type="entry name" value="PHYTOCYANIN"/>
    <property type="match status" value="1"/>
</dbReference>
<dbReference type="InterPro" id="IPR003245">
    <property type="entry name" value="Phytocyanin_dom"/>
</dbReference>
<dbReference type="Pfam" id="PF02298">
    <property type="entry name" value="Cu_bind_like"/>
    <property type="match status" value="1"/>
</dbReference>
<dbReference type="PANTHER" id="PTHR33021:SF538">
    <property type="entry name" value="BLUE (TYPE 1) COPPER BINDING PROTEIN"/>
    <property type="match status" value="1"/>
</dbReference>
<keyword evidence="3" id="KW-1185">Reference proteome</keyword>
<accession>A0AAU9PRM2</accession>
<dbReference type="GO" id="GO:0005886">
    <property type="term" value="C:plasma membrane"/>
    <property type="evidence" value="ECO:0007669"/>
    <property type="project" value="TreeGrafter"/>
</dbReference>
<evidence type="ECO:0000313" key="3">
    <source>
        <dbReference type="Proteomes" id="UP001157418"/>
    </source>
</evidence>
<organism evidence="2 3">
    <name type="scientific">Lactuca virosa</name>
    <dbReference type="NCBI Taxonomy" id="75947"/>
    <lineage>
        <taxon>Eukaryota</taxon>
        <taxon>Viridiplantae</taxon>
        <taxon>Streptophyta</taxon>
        <taxon>Embryophyta</taxon>
        <taxon>Tracheophyta</taxon>
        <taxon>Spermatophyta</taxon>
        <taxon>Magnoliopsida</taxon>
        <taxon>eudicotyledons</taxon>
        <taxon>Gunneridae</taxon>
        <taxon>Pentapetalae</taxon>
        <taxon>asterids</taxon>
        <taxon>campanulids</taxon>
        <taxon>Asterales</taxon>
        <taxon>Asteraceae</taxon>
        <taxon>Cichorioideae</taxon>
        <taxon>Cichorieae</taxon>
        <taxon>Lactucinae</taxon>
        <taxon>Lactuca</taxon>
    </lineage>
</organism>
<name>A0AAU9PRM2_9ASTR</name>
<dbReference type="PANTHER" id="PTHR33021">
    <property type="entry name" value="BLUE COPPER PROTEIN"/>
    <property type="match status" value="1"/>
</dbReference>
<dbReference type="InterPro" id="IPR039391">
    <property type="entry name" value="Phytocyanin-like"/>
</dbReference>
<evidence type="ECO:0000259" key="1">
    <source>
        <dbReference type="PROSITE" id="PS51485"/>
    </source>
</evidence>
<proteinExistence type="predicted"/>
<dbReference type="InterPro" id="IPR008972">
    <property type="entry name" value="Cupredoxin"/>
</dbReference>
<comment type="caution">
    <text evidence="2">The sequence shown here is derived from an EMBL/GenBank/DDBJ whole genome shotgun (WGS) entry which is preliminary data.</text>
</comment>
<evidence type="ECO:0000313" key="2">
    <source>
        <dbReference type="EMBL" id="CAH1452548.1"/>
    </source>
</evidence>
<dbReference type="GO" id="GO:0009055">
    <property type="term" value="F:electron transfer activity"/>
    <property type="evidence" value="ECO:0007669"/>
    <property type="project" value="InterPro"/>
</dbReference>
<reference evidence="2 3" key="1">
    <citation type="submission" date="2022-01" db="EMBL/GenBank/DDBJ databases">
        <authorList>
            <person name="Xiong W."/>
            <person name="Schranz E."/>
        </authorList>
    </citation>
    <scope>NUCLEOTIDE SEQUENCE [LARGE SCALE GENOMIC DNA]</scope>
</reference>